<protein>
    <recommendedName>
        <fullName evidence="3">Nudix hydrolase domain-containing protein</fullName>
    </recommendedName>
</protein>
<comment type="cofactor">
    <cofactor evidence="1">
        <name>Mg(2+)</name>
        <dbReference type="ChEBI" id="CHEBI:18420"/>
    </cofactor>
</comment>
<organism evidence="4 5">
    <name type="scientific">Pontibacillus marinus BH030004 = DSM 16465</name>
    <dbReference type="NCBI Taxonomy" id="1385511"/>
    <lineage>
        <taxon>Bacteria</taxon>
        <taxon>Bacillati</taxon>
        <taxon>Bacillota</taxon>
        <taxon>Bacilli</taxon>
        <taxon>Bacillales</taxon>
        <taxon>Bacillaceae</taxon>
        <taxon>Pontibacillus</taxon>
    </lineage>
</organism>
<evidence type="ECO:0000259" key="3">
    <source>
        <dbReference type="PROSITE" id="PS51462"/>
    </source>
</evidence>
<dbReference type="AlphaFoldDB" id="A0A0A5FTZ2"/>
<dbReference type="Gene3D" id="3.90.79.10">
    <property type="entry name" value="Nucleoside Triphosphate Pyrophosphohydrolase"/>
    <property type="match status" value="1"/>
</dbReference>
<keyword evidence="5" id="KW-1185">Reference proteome</keyword>
<proteinExistence type="predicted"/>
<evidence type="ECO:0000256" key="1">
    <source>
        <dbReference type="ARBA" id="ARBA00001946"/>
    </source>
</evidence>
<name>A0A0A5FTZ2_9BACI</name>
<reference evidence="4 5" key="1">
    <citation type="submission" date="2013-08" db="EMBL/GenBank/DDBJ databases">
        <authorList>
            <person name="Huang J."/>
            <person name="Wang G."/>
        </authorList>
    </citation>
    <scope>NUCLEOTIDE SEQUENCE [LARGE SCALE GENOMIC DNA]</scope>
    <source>
        <strain evidence="4 5">BH030004</strain>
    </source>
</reference>
<dbReference type="Proteomes" id="UP000030403">
    <property type="component" value="Unassembled WGS sequence"/>
</dbReference>
<dbReference type="OrthoDB" id="9131041at2"/>
<evidence type="ECO:0000313" key="5">
    <source>
        <dbReference type="Proteomes" id="UP000030403"/>
    </source>
</evidence>
<dbReference type="eggNOG" id="COG0494">
    <property type="taxonomic scope" value="Bacteria"/>
</dbReference>
<dbReference type="Pfam" id="PF00293">
    <property type="entry name" value="NUDIX"/>
    <property type="match status" value="1"/>
</dbReference>
<dbReference type="PROSITE" id="PS51462">
    <property type="entry name" value="NUDIX"/>
    <property type="match status" value="1"/>
</dbReference>
<evidence type="ECO:0000256" key="2">
    <source>
        <dbReference type="ARBA" id="ARBA00022801"/>
    </source>
</evidence>
<gene>
    <name evidence="4" type="ORF">N783_17960</name>
</gene>
<dbReference type="EMBL" id="AVPF01000061">
    <property type="protein sequence ID" value="KGX84256.1"/>
    <property type="molecule type" value="Genomic_DNA"/>
</dbReference>
<comment type="caution">
    <text evidence="4">The sequence shown here is derived from an EMBL/GenBank/DDBJ whole genome shotgun (WGS) entry which is preliminary data.</text>
</comment>
<dbReference type="GO" id="GO:0016787">
    <property type="term" value="F:hydrolase activity"/>
    <property type="evidence" value="ECO:0007669"/>
    <property type="project" value="UniProtKB-KW"/>
</dbReference>
<feature type="domain" description="Nudix hydrolase" evidence="3">
    <location>
        <begin position="24"/>
        <end position="150"/>
    </location>
</feature>
<evidence type="ECO:0000313" key="4">
    <source>
        <dbReference type="EMBL" id="KGX84256.1"/>
    </source>
</evidence>
<sequence>MIGSPNKFGYQIKQFYNSRDYTMDDFILSGSFVIARKDGKTLLCHNHKRAQWELPAGKREPGETPWECAERELKEETSQVVHGLSWIGVMKLVNKETGVEKFNPIFTGEVEELHPFQENEETDAIVFWDGEERIGEIDEVDVALLHRIFSI</sequence>
<keyword evidence="2" id="KW-0378">Hydrolase</keyword>
<dbReference type="STRING" id="1385511.GCA_000425225_03855"/>
<dbReference type="InterPro" id="IPR015797">
    <property type="entry name" value="NUDIX_hydrolase-like_dom_sf"/>
</dbReference>
<accession>A0A0A5FTZ2</accession>
<dbReference type="SUPFAM" id="SSF55811">
    <property type="entry name" value="Nudix"/>
    <property type="match status" value="1"/>
</dbReference>
<dbReference type="PANTHER" id="PTHR43046">
    <property type="entry name" value="GDP-MANNOSE MANNOSYL HYDROLASE"/>
    <property type="match status" value="1"/>
</dbReference>
<dbReference type="RefSeq" id="WP_027447360.1">
    <property type="nucleotide sequence ID" value="NZ_AULJ01000060.1"/>
</dbReference>
<dbReference type="PANTHER" id="PTHR43046:SF2">
    <property type="entry name" value="8-OXO-DGTP DIPHOSPHATASE-RELATED"/>
    <property type="match status" value="1"/>
</dbReference>
<dbReference type="InterPro" id="IPR000086">
    <property type="entry name" value="NUDIX_hydrolase_dom"/>
</dbReference>